<evidence type="ECO:0000313" key="1">
    <source>
        <dbReference type="EMBL" id="GJM98592.1"/>
    </source>
</evidence>
<protein>
    <submittedName>
        <fullName evidence="1">Uncharacterized protein</fullName>
    </submittedName>
</protein>
<dbReference type="Proteomes" id="UP001054889">
    <property type="component" value="Unassembled WGS sequence"/>
</dbReference>
<dbReference type="AlphaFoldDB" id="A0AAV5CKJ2"/>
<sequence length="77" mass="8989">MARTHAEALAAWEKATEEAKDKAPRDDYALQAAEFRETWDLLWRDHFGKFEDITKIPSMLFTDNPPPTYTAFVYHTL</sequence>
<comment type="caution">
    <text evidence="1">The sequence shown here is derived from an EMBL/GenBank/DDBJ whole genome shotgun (WGS) entry which is preliminary data.</text>
</comment>
<dbReference type="EMBL" id="BQKI01000007">
    <property type="protein sequence ID" value="GJM98592.1"/>
    <property type="molecule type" value="Genomic_DNA"/>
</dbReference>
<keyword evidence="2" id="KW-1185">Reference proteome</keyword>
<evidence type="ECO:0000313" key="2">
    <source>
        <dbReference type="Proteomes" id="UP001054889"/>
    </source>
</evidence>
<name>A0AAV5CKJ2_ELECO</name>
<gene>
    <name evidence="1" type="primary">ga15617</name>
    <name evidence="1" type="ORF">PR202_ga15617</name>
</gene>
<accession>A0AAV5CKJ2</accession>
<reference evidence="1" key="2">
    <citation type="submission" date="2021-12" db="EMBL/GenBank/DDBJ databases">
        <title>Resequencing data analysis of finger millet.</title>
        <authorList>
            <person name="Hatakeyama M."/>
            <person name="Aluri S."/>
            <person name="Balachadran M.T."/>
            <person name="Sivarajan S.R."/>
            <person name="Poveda L."/>
            <person name="Shimizu-Inatsugi R."/>
            <person name="Schlapbach R."/>
            <person name="Sreeman S.M."/>
            <person name="Shimizu K.K."/>
        </authorList>
    </citation>
    <scope>NUCLEOTIDE SEQUENCE</scope>
</reference>
<organism evidence="1 2">
    <name type="scientific">Eleusine coracana subsp. coracana</name>
    <dbReference type="NCBI Taxonomy" id="191504"/>
    <lineage>
        <taxon>Eukaryota</taxon>
        <taxon>Viridiplantae</taxon>
        <taxon>Streptophyta</taxon>
        <taxon>Embryophyta</taxon>
        <taxon>Tracheophyta</taxon>
        <taxon>Spermatophyta</taxon>
        <taxon>Magnoliopsida</taxon>
        <taxon>Liliopsida</taxon>
        <taxon>Poales</taxon>
        <taxon>Poaceae</taxon>
        <taxon>PACMAD clade</taxon>
        <taxon>Chloridoideae</taxon>
        <taxon>Cynodonteae</taxon>
        <taxon>Eleusininae</taxon>
        <taxon>Eleusine</taxon>
    </lineage>
</organism>
<proteinExistence type="predicted"/>
<reference evidence="1" key="1">
    <citation type="journal article" date="2018" name="DNA Res.">
        <title>Multiple hybrid de novo genome assembly of finger millet, an orphan allotetraploid crop.</title>
        <authorList>
            <person name="Hatakeyama M."/>
            <person name="Aluri S."/>
            <person name="Balachadran M.T."/>
            <person name="Sivarajan S.R."/>
            <person name="Patrignani A."/>
            <person name="Gruter S."/>
            <person name="Poveda L."/>
            <person name="Shimizu-Inatsugi R."/>
            <person name="Baeten J."/>
            <person name="Francoijs K.J."/>
            <person name="Nataraja K.N."/>
            <person name="Reddy Y.A.N."/>
            <person name="Phadnis S."/>
            <person name="Ravikumar R.L."/>
            <person name="Schlapbach R."/>
            <person name="Sreeman S.M."/>
            <person name="Shimizu K.K."/>
        </authorList>
    </citation>
    <scope>NUCLEOTIDE SEQUENCE</scope>
</reference>